<keyword evidence="4" id="KW-1185">Reference proteome</keyword>
<evidence type="ECO:0000313" key="3">
    <source>
        <dbReference type="EMBL" id="MFC7406720.1"/>
    </source>
</evidence>
<comment type="caution">
    <text evidence="3">The sequence shown here is derived from an EMBL/GenBank/DDBJ whole genome shotgun (WGS) entry which is preliminary data.</text>
</comment>
<feature type="transmembrane region" description="Helical" evidence="1">
    <location>
        <begin position="18"/>
        <end position="37"/>
    </location>
</feature>
<dbReference type="RefSeq" id="WP_382396254.1">
    <property type="nucleotide sequence ID" value="NZ_JBHTCQ010000004.1"/>
</dbReference>
<dbReference type="Pfam" id="PF10756">
    <property type="entry name" value="bPH_6"/>
    <property type="match status" value="1"/>
</dbReference>
<accession>A0ABW2QB94</accession>
<evidence type="ECO:0000313" key="4">
    <source>
        <dbReference type="Proteomes" id="UP001596455"/>
    </source>
</evidence>
<name>A0ABW2QB94_9MICO</name>
<dbReference type="EMBL" id="JBHTCQ010000004">
    <property type="protein sequence ID" value="MFC7406720.1"/>
    <property type="molecule type" value="Genomic_DNA"/>
</dbReference>
<organism evidence="3 4">
    <name type="scientific">Georgenia alba</name>
    <dbReference type="NCBI Taxonomy" id="2233858"/>
    <lineage>
        <taxon>Bacteria</taxon>
        <taxon>Bacillati</taxon>
        <taxon>Actinomycetota</taxon>
        <taxon>Actinomycetes</taxon>
        <taxon>Micrococcales</taxon>
        <taxon>Bogoriellaceae</taxon>
        <taxon>Georgenia</taxon>
    </lineage>
</organism>
<reference evidence="4" key="1">
    <citation type="journal article" date="2019" name="Int. J. Syst. Evol. Microbiol.">
        <title>The Global Catalogue of Microorganisms (GCM) 10K type strain sequencing project: providing services to taxonomists for standard genome sequencing and annotation.</title>
        <authorList>
            <consortium name="The Broad Institute Genomics Platform"/>
            <consortium name="The Broad Institute Genome Sequencing Center for Infectious Disease"/>
            <person name="Wu L."/>
            <person name="Ma J."/>
        </authorList>
    </citation>
    <scope>NUCLEOTIDE SEQUENCE [LARGE SCALE GENOMIC DNA]</scope>
    <source>
        <strain evidence="4">JCM 1490</strain>
    </source>
</reference>
<gene>
    <name evidence="3" type="ORF">ACFQQL_16490</name>
</gene>
<dbReference type="Proteomes" id="UP001596455">
    <property type="component" value="Unassembled WGS sequence"/>
</dbReference>
<protein>
    <submittedName>
        <fullName evidence="3">PH domain-containing protein</fullName>
    </submittedName>
</protein>
<feature type="domain" description="Low molecular weight protein antigen 6 PH" evidence="2">
    <location>
        <begin position="76"/>
        <end position="138"/>
    </location>
</feature>
<keyword evidence="1" id="KW-0472">Membrane</keyword>
<keyword evidence="1" id="KW-1133">Transmembrane helix</keyword>
<evidence type="ECO:0000256" key="1">
    <source>
        <dbReference type="SAM" id="Phobius"/>
    </source>
</evidence>
<evidence type="ECO:0000259" key="2">
    <source>
        <dbReference type="Pfam" id="PF10756"/>
    </source>
</evidence>
<feature type="transmembrane region" description="Helical" evidence="1">
    <location>
        <begin position="49"/>
        <end position="66"/>
    </location>
</feature>
<sequence length="149" mass="16029">MAAEGDLDGDFRPRAARVVALVLAVLTVAGTLTIVIGMPRMVGDDFGPADQIGTLLLAGGICWFLYRQAAVRARPSEGGLRVRNLIRTRDVEWAEIVSVNFGAGDPWVYLDLSDGETLAVMAVQSADGERGRAEARRLATLVALHEPRE</sequence>
<proteinExistence type="predicted"/>
<keyword evidence="1" id="KW-0812">Transmembrane</keyword>
<dbReference type="InterPro" id="IPR019692">
    <property type="entry name" value="CFP-6_PH"/>
</dbReference>